<evidence type="ECO:0000256" key="8">
    <source>
        <dbReference type="SAM" id="MobiDB-lite"/>
    </source>
</evidence>
<reference evidence="12 13" key="1">
    <citation type="submission" date="2025-05" db="UniProtKB">
        <authorList>
            <consortium name="RefSeq"/>
        </authorList>
    </citation>
    <scope>IDENTIFICATION</scope>
    <source>
        <tissue evidence="12 13">Thorax and Abdomen</tissue>
    </source>
</reference>
<proteinExistence type="inferred from homology"/>
<evidence type="ECO:0000313" key="12">
    <source>
        <dbReference type="RefSeq" id="XP_046593602.1"/>
    </source>
</evidence>
<dbReference type="EC" id="2.3.1.225" evidence="7"/>
<keyword evidence="6 7" id="KW-0012">Acyltransferase</keyword>
<evidence type="ECO:0000313" key="14">
    <source>
        <dbReference type="RefSeq" id="XP_046593604.1"/>
    </source>
</evidence>
<feature type="region of interest" description="Disordered" evidence="8">
    <location>
        <begin position="462"/>
        <end position="519"/>
    </location>
</feature>
<feature type="region of interest" description="Disordered" evidence="8">
    <location>
        <begin position="585"/>
        <end position="643"/>
    </location>
</feature>
<keyword evidence="3 7" id="KW-0812">Transmembrane</keyword>
<evidence type="ECO:0000256" key="4">
    <source>
        <dbReference type="ARBA" id="ARBA00022989"/>
    </source>
</evidence>
<dbReference type="RefSeq" id="XP_046593602.1">
    <property type="nucleotide sequence ID" value="XM_046737646.1"/>
</dbReference>
<gene>
    <name evidence="12 13 14" type="primary">LOC107218760</name>
</gene>
<feature type="compositionally biased region" description="Polar residues" evidence="8">
    <location>
        <begin position="498"/>
        <end position="509"/>
    </location>
</feature>
<accession>A0ABM3G015</accession>
<dbReference type="PROSITE" id="PS50216">
    <property type="entry name" value="DHHC"/>
    <property type="match status" value="1"/>
</dbReference>
<keyword evidence="5 7" id="KW-0472">Membrane</keyword>
<feature type="transmembrane region" description="Helical" evidence="7">
    <location>
        <begin position="78"/>
        <end position="100"/>
    </location>
</feature>
<keyword evidence="4 7" id="KW-1133">Transmembrane helix</keyword>
<evidence type="ECO:0000256" key="6">
    <source>
        <dbReference type="ARBA" id="ARBA00023315"/>
    </source>
</evidence>
<comment type="domain">
    <text evidence="7">The DHHC domain is required for palmitoyltransferase activity.</text>
</comment>
<evidence type="ECO:0000256" key="3">
    <source>
        <dbReference type="ARBA" id="ARBA00022692"/>
    </source>
</evidence>
<keyword evidence="9" id="KW-0732">Signal</keyword>
<comment type="similarity">
    <text evidence="7">Belongs to the DHHC palmitoyltransferase family.</text>
</comment>
<evidence type="ECO:0000259" key="10">
    <source>
        <dbReference type="Pfam" id="PF01529"/>
    </source>
</evidence>
<feature type="transmembrane region" description="Helical" evidence="7">
    <location>
        <begin position="232"/>
        <end position="265"/>
    </location>
</feature>
<organism evidence="11 12">
    <name type="scientific">Neodiprion lecontei</name>
    <name type="common">Redheaded pine sawfly</name>
    <dbReference type="NCBI Taxonomy" id="441921"/>
    <lineage>
        <taxon>Eukaryota</taxon>
        <taxon>Metazoa</taxon>
        <taxon>Ecdysozoa</taxon>
        <taxon>Arthropoda</taxon>
        <taxon>Hexapoda</taxon>
        <taxon>Insecta</taxon>
        <taxon>Pterygota</taxon>
        <taxon>Neoptera</taxon>
        <taxon>Endopterygota</taxon>
        <taxon>Hymenoptera</taxon>
        <taxon>Tenthredinoidea</taxon>
        <taxon>Diprionidae</taxon>
        <taxon>Diprioninae</taxon>
        <taxon>Neodiprion</taxon>
    </lineage>
</organism>
<dbReference type="InterPro" id="IPR001594">
    <property type="entry name" value="Palmitoyltrfase_DHHC"/>
</dbReference>
<dbReference type="Pfam" id="PF01529">
    <property type="entry name" value="DHHC"/>
    <property type="match status" value="1"/>
</dbReference>
<evidence type="ECO:0000256" key="5">
    <source>
        <dbReference type="ARBA" id="ARBA00023136"/>
    </source>
</evidence>
<evidence type="ECO:0000256" key="7">
    <source>
        <dbReference type="RuleBase" id="RU079119"/>
    </source>
</evidence>
<evidence type="ECO:0000256" key="2">
    <source>
        <dbReference type="ARBA" id="ARBA00022679"/>
    </source>
</evidence>
<comment type="catalytic activity">
    <reaction evidence="7">
        <text>L-cysteinyl-[protein] + hexadecanoyl-CoA = S-hexadecanoyl-L-cysteinyl-[protein] + CoA</text>
        <dbReference type="Rhea" id="RHEA:36683"/>
        <dbReference type="Rhea" id="RHEA-COMP:10131"/>
        <dbReference type="Rhea" id="RHEA-COMP:11032"/>
        <dbReference type="ChEBI" id="CHEBI:29950"/>
        <dbReference type="ChEBI" id="CHEBI:57287"/>
        <dbReference type="ChEBI" id="CHEBI:57379"/>
        <dbReference type="ChEBI" id="CHEBI:74151"/>
        <dbReference type="EC" id="2.3.1.225"/>
    </reaction>
</comment>
<keyword evidence="11" id="KW-1185">Reference proteome</keyword>
<evidence type="ECO:0000256" key="9">
    <source>
        <dbReference type="SAM" id="SignalP"/>
    </source>
</evidence>
<feature type="transmembrane region" description="Helical" evidence="7">
    <location>
        <begin position="50"/>
        <end position="72"/>
    </location>
</feature>
<sequence>MRKGIWRAPRCCCWWSWWWWWCSVRVKGSDRNPRVRRVNGFQLPLHPQQVVGWIALVGIAVGTFTVVLPLLGPGVQPVGSGLLGATFSLHVAAHLVALLIDPAAPQLRSQSSRKTVPDLDRARHLHVIENGRCHLCNINTGRRTKHCSVCNKCVDHFDHHCKWLNNCVGGRNYPAFIVCLVSAVVAALAVAAISLAELALVHADLAGWGPKMDNSTQPPLAQQPPGTGSLVVISLVGIFSAIAAALLIHLCFFHGYIACLGLTTYEYVREKRERMAAQAASPAPPAKARARKCPAFCTNRVATAEEPERPRYQFRNAPSAPVAVDPDMSEQRSVYICSTHQRSQLCGAEETGGPRCKERPNFHLYFSYETRDTETSIEVSSQTILSEAERPRELVELKPSTPSPVSCCFSIKNAGSEKRTKRKPHSPLSLPSPSGKERGPRSCLTIRRIRYFLRTRLRRNSRQRYVASEAPAPRSRKNRVNPSASDVGVGENKKETPKLQSPSNASTILSGDDKPRPPLKLPSLVLVPRHKMGRIPVAFESIANAVPAPVPQPRRSQPPLRIRRTSFSKRPRFKMGPHVTEIAQLSPIPESELSKPASPRTPPKVNHFPFPPSSSSSVNRDYTDNTVTPARADADDVAQANSL</sequence>
<evidence type="ECO:0000313" key="13">
    <source>
        <dbReference type="RefSeq" id="XP_046593603.1"/>
    </source>
</evidence>
<dbReference type="PANTHER" id="PTHR22883">
    <property type="entry name" value="ZINC FINGER DHHC DOMAIN CONTAINING PROTEIN"/>
    <property type="match status" value="1"/>
</dbReference>
<evidence type="ECO:0000313" key="11">
    <source>
        <dbReference type="Proteomes" id="UP000829291"/>
    </source>
</evidence>
<dbReference type="Proteomes" id="UP000829291">
    <property type="component" value="Chromosome 4"/>
</dbReference>
<feature type="chain" id="PRO_5045024492" description="Palmitoyltransferase" evidence="9">
    <location>
        <begin position="29"/>
        <end position="643"/>
    </location>
</feature>
<feature type="signal peptide" evidence="9">
    <location>
        <begin position="1"/>
        <end position="28"/>
    </location>
</feature>
<feature type="compositionally biased region" description="Polar residues" evidence="8">
    <location>
        <begin position="618"/>
        <end position="628"/>
    </location>
</feature>
<evidence type="ECO:0000256" key="1">
    <source>
        <dbReference type="ARBA" id="ARBA00004141"/>
    </source>
</evidence>
<feature type="region of interest" description="Disordered" evidence="8">
    <location>
        <begin position="408"/>
        <end position="440"/>
    </location>
</feature>
<keyword evidence="2 7" id="KW-0808">Transferase</keyword>
<dbReference type="RefSeq" id="XP_046593604.1">
    <property type="nucleotide sequence ID" value="XM_046737648.1"/>
</dbReference>
<protein>
    <recommendedName>
        <fullName evidence="7">Palmitoyltransferase</fullName>
        <ecNumber evidence="7">2.3.1.225</ecNumber>
    </recommendedName>
</protein>
<feature type="domain" description="Palmitoyltransferase DHHC" evidence="10">
    <location>
        <begin position="131"/>
        <end position="270"/>
    </location>
</feature>
<feature type="transmembrane region" description="Helical" evidence="7">
    <location>
        <begin position="173"/>
        <end position="196"/>
    </location>
</feature>
<dbReference type="PANTHER" id="PTHR22883:SF203">
    <property type="entry name" value="PALMITOYLTRANSFERASE"/>
    <property type="match status" value="1"/>
</dbReference>
<dbReference type="RefSeq" id="XP_046593603.1">
    <property type="nucleotide sequence ID" value="XM_046737647.1"/>
</dbReference>
<comment type="subcellular location">
    <subcellularLocation>
        <location evidence="1">Membrane</location>
        <topology evidence="1">Multi-pass membrane protein</topology>
    </subcellularLocation>
</comment>
<dbReference type="InterPro" id="IPR039859">
    <property type="entry name" value="PFA4/ZDH16/20/ERF2-like"/>
</dbReference>
<dbReference type="GeneID" id="107218760"/>
<name>A0ABM3G015_NEOLC</name>